<protein>
    <recommendedName>
        <fullName evidence="2">histidine kinase</fullName>
        <ecNumber evidence="2">2.7.13.3</ecNumber>
    </recommendedName>
</protein>
<dbReference type="NCBIfam" id="TIGR00229">
    <property type="entry name" value="sensory_box"/>
    <property type="match status" value="2"/>
</dbReference>
<dbReference type="FunFam" id="3.30.450.20:FF:000099">
    <property type="entry name" value="Sensory box sensor histidine kinase"/>
    <property type="match status" value="1"/>
</dbReference>
<evidence type="ECO:0000256" key="5">
    <source>
        <dbReference type="ARBA" id="ARBA00022777"/>
    </source>
</evidence>
<dbReference type="Pfam" id="PF08448">
    <property type="entry name" value="PAS_4"/>
    <property type="match status" value="2"/>
</dbReference>
<evidence type="ECO:0000256" key="7">
    <source>
        <dbReference type="SAM" id="MobiDB-lite"/>
    </source>
</evidence>
<dbReference type="InterPro" id="IPR000700">
    <property type="entry name" value="PAS-assoc_C"/>
</dbReference>
<dbReference type="Pfam" id="PF02518">
    <property type="entry name" value="HATPase_c"/>
    <property type="match status" value="1"/>
</dbReference>
<dbReference type="PROSITE" id="PS50112">
    <property type="entry name" value="PAS"/>
    <property type="match status" value="1"/>
</dbReference>
<feature type="region of interest" description="Disordered" evidence="7">
    <location>
        <begin position="156"/>
        <end position="175"/>
    </location>
</feature>
<dbReference type="SMART" id="SM00091">
    <property type="entry name" value="PAS"/>
    <property type="match status" value="3"/>
</dbReference>
<dbReference type="FunFam" id="3.30.565.10:FF:000006">
    <property type="entry name" value="Sensor histidine kinase WalK"/>
    <property type="match status" value="1"/>
</dbReference>
<dbReference type="PROSITE" id="PS50109">
    <property type="entry name" value="HIS_KIN"/>
    <property type="match status" value="1"/>
</dbReference>
<comment type="caution">
    <text evidence="11">The sequence shown here is derived from an EMBL/GenBank/DDBJ whole genome shotgun (WGS) entry which is preliminary data.</text>
</comment>
<dbReference type="InterPro" id="IPR050736">
    <property type="entry name" value="Sensor_HK_Regulatory"/>
</dbReference>
<dbReference type="RefSeq" id="WP_183685798.1">
    <property type="nucleotide sequence ID" value="NZ_JABDTL010000001.1"/>
</dbReference>
<evidence type="ECO:0000256" key="4">
    <source>
        <dbReference type="ARBA" id="ARBA00022679"/>
    </source>
</evidence>
<evidence type="ECO:0000256" key="2">
    <source>
        <dbReference type="ARBA" id="ARBA00012438"/>
    </source>
</evidence>
<dbReference type="InterPro" id="IPR003661">
    <property type="entry name" value="HisK_dim/P_dom"/>
</dbReference>
<dbReference type="Pfam" id="PF00512">
    <property type="entry name" value="HisKA"/>
    <property type="match status" value="1"/>
</dbReference>
<dbReference type="InterPro" id="IPR004358">
    <property type="entry name" value="Sig_transdc_His_kin-like_C"/>
</dbReference>
<keyword evidence="6" id="KW-0902">Two-component regulatory system</keyword>
<reference evidence="11 12" key="1">
    <citation type="submission" date="2020-08" db="EMBL/GenBank/DDBJ databases">
        <title>Genomic Encyclopedia of Type Strains, Phase IV (KMG-IV): sequencing the most valuable type-strain genomes for metagenomic binning, comparative biology and taxonomic classification.</title>
        <authorList>
            <person name="Goeker M."/>
        </authorList>
    </citation>
    <scope>NUCLEOTIDE SEQUENCE [LARGE SCALE GENOMIC DNA]</scope>
    <source>
        <strain evidence="11 12">DSM 29007</strain>
    </source>
</reference>
<feature type="domain" description="PAS" evidence="9">
    <location>
        <begin position="359"/>
        <end position="429"/>
    </location>
</feature>
<dbReference type="SMART" id="SM00387">
    <property type="entry name" value="HATPase_c"/>
    <property type="match status" value="1"/>
</dbReference>
<comment type="catalytic activity">
    <reaction evidence="1">
        <text>ATP + protein L-histidine = ADP + protein N-phospho-L-histidine.</text>
        <dbReference type="EC" id="2.7.13.3"/>
    </reaction>
</comment>
<dbReference type="Proteomes" id="UP000582837">
    <property type="component" value="Unassembled WGS sequence"/>
</dbReference>
<dbReference type="InterPro" id="IPR036097">
    <property type="entry name" value="HisK_dim/P_sf"/>
</dbReference>
<dbReference type="InterPro" id="IPR000014">
    <property type="entry name" value="PAS"/>
</dbReference>
<dbReference type="SUPFAM" id="SSF55785">
    <property type="entry name" value="PYP-like sensor domain (PAS domain)"/>
    <property type="match status" value="3"/>
</dbReference>
<dbReference type="InterPro" id="IPR035965">
    <property type="entry name" value="PAS-like_dom_sf"/>
</dbReference>
<keyword evidence="12" id="KW-1185">Reference proteome</keyword>
<dbReference type="InterPro" id="IPR036890">
    <property type="entry name" value="HATPase_C_sf"/>
</dbReference>
<evidence type="ECO:0000259" key="10">
    <source>
        <dbReference type="PROSITE" id="PS50113"/>
    </source>
</evidence>
<proteinExistence type="predicted"/>
<dbReference type="PRINTS" id="PR00344">
    <property type="entry name" value="BCTRLSENSOR"/>
</dbReference>
<dbReference type="GO" id="GO:0000155">
    <property type="term" value="F:phosphorelay sensor kinase activity"/>
    <property type="evidence" value="ECO:0007669"/>
    <property type="project" value="InterPro"/>
</dbReference>
<dbReference type="Gene3D" id="1.10.287.130">
    <property type="match status" value="1"/>
</dbReference>
<dbReference type="SMART" id="SM00388">
    <property type="entry name" value="HisKA"/>
    <property type="match status" value="1"/>
</dbReference>
<dbReference type="InterPro" id="IPR003594">
    <property type="entry name" value="HATPase_dom"/>
</dbReference>
<keyword evidence="4" id="KW-0808">Transferase</keyword>
<evidence type="ECO:0000259" key="9">
    <source>
        <dbReference type="PROSITE" id="PS50112"/>
    </source>
</evidence>
<dbReference type="InterPro" id="IPR013656">
    <property type="entry name" value="PAS_4"/>
</dbReference>
<dbReference type="Gene3D" id="3.30.450.20">
    <property type="entry name" value="PAS domain"/>
    <property type="match status" value="3"/>
</dbReference>
<sequence length="714" mass="78264">MQRSTPDRPLNDANTAGEGPDFRALFHALPGLFLVVRADAPRFTIVAASDAYLHATVTRREDITGRGIFEAFPDRPGDPNATGERNLRASLERALSSGAPDAMARQPYAIRRPDGSWEERVWSPLNTPLTDPATGRVTHLIHRVVDVTKEEQIAADHARLRGESEEADRARRGAEQAYRELSRESASLQWANAQLQDQAAELEMQSAELQATAAQLEERTEEAEEARRRTVSILESMADAHFELDSAFRIVAVNGAMERGSALPRAELLGRVFWEMFPGAIGTGFERHYRAAVSEKKEAHFIHDYSDGRLELVVEVDAYPTDRGVAVFWRDITLRMRATAERERLLAVSEMARGALAISEERYRTLSEAVPVQVWTARPDGALDFVSERTAIYFGASAEELLGVGWGAYVHPDDLDVALSRWSRSLATGTPYEAEFRLRDAKGEYRWHLARALAEFDDSGTVTGWVGSNTDVEGERRARGEAEAANRSKSEFLAVMSHELRTPLNAIGGYAELLQIGVQGAVTPEQVDYLERIQRSQRHLLGLINEVLNYAKVDAGAVQYDLGAVAMAEVLAGCEALTAPQVLARQLDFRHVPASPSVNAHADSAKVQQIVLNMLSNAVKFTEPGGKVTLECVADGGQVLVRVGDTGRGIAQDQLERVFQPFVQVDAQLTRAYEGTGLGLAISRDLARGMGGDLVAESTPGVGSTFTLRLNRAA</sequence>
<evidence type="ECO:0000256" key="1">
    <source>
        <dbReference type="ARBA" id="ARBA00000085"/>
    </source>
</evidence>
<keyword evidence="5" id="KW-0418">Kinase</keyword>
<evidence type="ECO:0000256" key="6">
    <source>
        <dbReference type="ARBA" id="ARBA00023012"/>
    </source>
</evidence>
<dbReference type="InterPro" id="IPR013655">
    <property type="entry name" value="PAS_fold_3"/>
</dbReference>
<evidence type="ECO:0000313" key="11">
    <source>
        <dbReference type="EMBL" id="MBB6072762.1"/>
    </source>
</evidence>
<dbReference type="CDD" id="cd16922">
    <property type="entry name" value="HATPase_EvgS-ArcB-TorS-like"/>
    <property type="match status" value="1"/>
</dbReference>
<name>A0A841H482_9BACT</name>
<dbReference type="SUPFAM" id="SSF47384">
    <property type="entry name" value="Homodimeric domain of signal transducing histidine kinase"/>
    <property type="match status" value="1"/>
</dbReference>
<dbReference type="Pfam" id="PF08447">
    <property type="entry name" value="PAS_3"/>
    <property type="match status" value="1"/>
</dbReference>
<feature type="domain" description="Histidine kinase" evidence="8">
    <location>
        <begin position="495"/>
        <end position="714"/>
    </location>
</feature>
<dbReference type="EC" id="2.7.13.3" evidence="2"/>
<evidence type="ECO:0000313" key="12">
    <source>
        <dbReference type="Proteomes" id="UP000582837"/>
    </source>
</evidence>
<accession>A0A841H482</accession>
<dbReference type="CDD" id="cd00130">
    <property type="entry name" value="PAS"/>
    <property type="match status" value="1"/>
</dbReference>
<evidence type="ECO:0000256" key="3">
    <source>
        <dbReference type="ARBA" id="ARBA00022553"/>
    </source>
</evidence>
<organism evidence="11 12">
    <name type="scientific">Longimicrobium terrae</name>
    <dbReference type="NCBI Taxonomy" id="1639882"/>
    <lineage>
        <taxon>Bacteria</taxon>
        <taxon>Pseudomonadati</taxon>
        <taxon>Gemmatimonadota</taxon>
        <taxon>Longimicrobiia</taxon>
        <taxon>Longimicrobiales</taxon>
        <taxon>Longimicrobiaceae</taxon>
        <taxon>Longimicrobium</taxon>
    </lineage>
</organism>
<feature type="domain" description="PAC" evidence="10">
    <location>
        <begin position="432"/>
        <end position="484"/>
    </location>
</feature>
<dbReference type="CDD" id="cd00082">
    <property type="entry name" value="HisKA"/>
    <property type="match status" value="1"/>
</dbReference>
<dbReference type="InterPro" id="IPR001610">
    <property type="entry name" value="PAC"/>
</dbReference>
<evidence type="ECO:0000259" key="8">
    <source>
        <dbReference type="PROSITE" id="PS50109"/>
    </source>
</evidence>
<dbReference type="PANTHER" id="PTHR43711">
    <property type="entry name" value="TWO-COMPONENT HISTIDINE KINASE"/>
    <property type="match status" value="1"/>
</dbReference>
<keyword evidence="3" id="KW-0597">Phosphoprotein</keyword>
<dbReference type="AlphaFoldDB" id="A0A841H482"/>
<dbReference type="InterPro" id="IPR005467">
    <property type="entry name" value="His_kinase_dom"/>
</dbReference>
<dbReference type="Gene3D" id="3.30.565.10">
    <property type="entry name" value="Histidine kinase-like ATPase, C-terminal domain"/>
    <property type="match status" value="1"/>
</dbReference>
<dbReference type="SMART" id="SM00086">
    <property type="entry name" value="PAC"/>
    <property type="match status" value="1"/>
</dbReference>
<gene>
    <name evidence="11" type="ORF">HNQ61_004426</name>
</gene>
<dbReference type="EMBL" id="JACHIA010000018">
    <property type="protein sequence ID" value="MBB6072762.1"/>
    <property type="molecule type" value="Genomic_DNA"/>
</dbReference>
<dbReference type="PANTHER" id="PTHR43711:SF26">
    <property type="entry name" value="SENSOR HISTIDINE KINASE RCSC"/>
    <property type="match status" value="1"/>
</dbReference>
<dbReference type="SUPFAM" id="SSF55874">
    <property type="entry name" value="ATPase domain of HSP90 chaperone/DNA topoisomerase II/histidine kinase"/>
    <property type="match status" value="1"/>
</dbReference>
<dbReference type="PROSITE" id="PS50113">
    <property type="entry name" value="PAC"/>
    <property type="match status" value="1"/>
</dbReference>